<dbReference type="STRING" id="1748243.Tel_13060"/>
<dbReference type="InterPro" id="IPR059113">
    <property type="entry name" value="Znf_ribbon"/>
</dbReference>
<keyword evidence="1" id="KW-1133">Transmembrane helix</keyword>
<keyword evidence="1" id="KW-0472">Membrane</keyword>
<dbReference type="EMBL" id="CP013099">
    <property type="protein sequence ID" value="ALP53990.1"/>
    <property type="molecule type" value="Genomic_DNA"/>
</dbReference>
<dbReference type="Pfam" id="PF13248">
    <property type="entry name" value="Zn_ribbon_3"/>
    <property type="match status" value="1"/>
</dbReference>
<protein>
    <recommendedName>
        <fullName evidence="2">Putative zinc-ribbon domain-containing protein</fullName>
    </recommendedName>
</protein>
<accession>A0A0S2TFP2</accession>
<proteinExistence type="predicted"/>
<feature type="transmembrane region" description="Helical" evidence="1">
    <location>
        <begin position="82"/>
        <end position="103"/>
    </location>
</feature>
<keyword evidence="4" id="KW-1185">Reference proteome</keyword>
<dbReference type="KEGG" id="tee:Tel_13060"/>
<sequence>MALIDCPECGKKVSDAATSCPNCGIGIASARETQAAGTPLTTIQETGKRLKLHTIGAVLLLLVGAIWFFSQPTGIEQHASPWPPLLMFLGLTWYLVTKLRIWWHHK</sequence>
<dbReference type="AlphaFoldDB" id="A0A0S2TFP2"/>
<name>A0A0S2TFP2_9GAMM</name>
<reference evidence="3" key="1">
    <citation type="submission" date="2015-10" db="EMBL/GenBank/DDBJ databases">
        <title>Description of Candidatus Tenderia electrophaga gen. nov, sp. nov., an Uncultivated Electroautotroph from a Biocathode Enrichment.</title>
        <authorList>
            <person name="Eddie B.J."/>
            <person name="Malanoski A.P."/>
            <person name="Wang Z."/>
            <person name="Hall R.J."/>
            <person name="Oh S.D."/>
            <person name="Heiner C."/>
            <person name="Lin B."/>
            <person name="Strycharz-Glaven S.M."/>
        </authorList>
    </citation>
    <scope>NUCLEOTIDE SEQUENCE [LARGE SCALE GENOMIC DNA]</scope>
    <source>
        <strain evidence="3">NRL1</strain>
    </source>
</reference>
<evidence type="ECO:0000313" key="4">
    <source>
        <dbReference type="Proteomes" id="UP000055136"/>
    </source>
</evidence>
<evidence type="ECO:0000259" key="2">
    <source>
        <dbReference type="Pfam" id="PF13248"/>
    </source>
</evidence>
<organism evidence="3 4">
    <name type="scientific">Candidatus Tenderia electrophaga</name>
    <dbReference type="NCBI Taxonomy" id="1748243"/>
    <lineage>
        <taxon>Bacteria</taxon>
        <taxon>Pseudomonadati</taxon>
        <taxon>Pseudomonadota</taxon>
        <taxon>Gammaproteobacteria</taxon>
        <taxon>Candidatus Tenderiales</taxon>
        <taxon>Candidatus Tenderiaceae</taxon>
        <taxon>Candidatus Tenderia</taxon>
    </lineage>
</organism>
<evidence type="ECO:0000313" key="3">
    <source>
        <dbReference type="EMBL" id="ALP53990.1"/>
    </source>
</evidence>
<feature type="domain" description="Putative zinc-ribbon" evidence="2">
    <location>
        <begin position="4"/>
        <end position="24"/>
    </location>
</feature>
<keyword evidence="1" id="KW-0812">Transmembrane</keyword>
<gene>
    <name evidence="3" type="ORF">Tel_13060</name>
</gene>
<evidence type="ECO:0000256" key="1">
    <source>
        <dbReference type="SAM" id="Phobius"/>
    </source>
</evidence>
<feature type="transmembrane region" description="Helical" evidence="1">
    <location>
        <begin position="52"/>
        <end position="70"/>
    </location>
</feature>
<dbReference type="Proteomes" id="UP000055136">
    <property type="component" value="Chromosome"/>
</dbReference>